<dbReference type="EMBL" id="LT841305">
    <property type="protein sequence ID" value="SMH66224.1"/>
    <property type="molecule type" value="Genomic_DNA"/>
</dbReference>
<evidence type="ECO:0008006" key="3">
    <source>
        <dbReference type="Google" id="ProtNLM"/>
    </source>
</evidence>
<name>A0ABY1MR51_9PROT</name>
<reference evidence="1 2" key="1">
    <citation type="submission" date="2017-03" db="EMBL/GenBank/DDBJ databases">
        <authorList>
            <person name="Regsiter A."/>
            <person name="William W."/>
        </authorList>
    </citation>
    <scope>NUCLEOTIDE SEQUENCE [LARGE SCALE GENOMIC DNA]</scope>
    <source>
        <strain evidence="1">PRJEB5721</strain>
    </source>
</reference>
<dbReference type="InterPro" id="IPR038573">
    <property type="entry name" value="BrnT_sf"/>
</dbReference>
<sequence length="110" mass="13154">MISTFYVTTISLIIRRIRWDEQKHQSSLEKHGLDFRDADWVLESHYRLDVPVVRNDEMRLQSFAYVFEVLAVLSLAHAERGEESCIISFRKASAEEREMYHEWLENDFTD</sequence>
<accession>A0ABY1MR51</accession>
<evidence type="ECO:0000313" key="2">
    <source>
        <dbReference type="Proteomes" id="UP000193925"/>
    </source>
</evidence>
<dbReference type="InterPro" id="IPR007460">
    <property type="entry name" value="BrnT_toxin"/>
</dbReference>
<dbReference type="Pfam" id="PF04365">
    <property type="entry name" value="BrnT_toxin"/>
    <property type="match status" value="1"/>
</dbReference>
<dbReference type="Proteomes" id="UP000193925">
    <property type="component" value="Chromosome AFERRI"/>
</dbReference>
<keyword evidence="2" id="KW-1185">Reference proteome</keyword>
<evidence type="ECO:0000313" key="1">
    <source>
        <dbReference type="EMBL" id="SMH66224.1"/>
    </source>
</evidence>
<dbReference type="Gene3D" id="3.10.450.530">
    <property type="entry name" value="Ribonuclease toxin, BrnT, of type II toxin-antitoxin system"/>
    <property type="match status" value="1"/>
</dbReference>
<protein>
    <recommendedName>
        <fullName evidence="3">BrnT family toxin</fullName>
    </recommendedName>
</protein>
<organism evidence="1 2">
    <name type="scientific">Acidithiobacillus ferrivorans</name>
    <dbReference type="NCBI Taxonomy" id="160808"/>
    <lineage>
        <taxon>Bacteria</taxon>
        <taxon>Pseudomonadati</taxon>
        <taxon>Pseudomonadota</taxon>
        <taxon>Acidithiobacillia</taxon>
        <taxon>Acidithiobacillales</taxon>
        <taxon>Acidithiobacillaceae</taxon>
        <taxon>Acidithiobacillus</taxon>
    </lineage>
</organism>
<gene>
    <name evidence="1" type="ORF">AFERRI_21013</name>
</gene>
<proteinExistence type="predicted"/>